<sequence length="527" mass="60275">MQMGREILYTDYPEITSENVLDVLRDVFAKHTQNATRMQFLIDYDKGKQPLQRKKMTRTDIDCQCVDNVANEATEFWCGYSFGSPITLVQNGDGKEEWKSGAISELNKNYEMAKIRTKTQEYGRFVIICGICNVLIDVNTDWKEGKSFFTYDVLDPRTSFVVRSSYYTDHRVMLGVTYRHDRLTGNNYFTCWTKDRRFEIVNLQEISNGDITNREAWQHSERSGEMNTLGVVPMVEYFRSYDRMGVFERQISEMDNLNLLISDFSNDVDQNTQAIWHGNDIEFPEIIIKNEDGTETKKISKPKTNEWVMTYTSADGKQPFINPLSIDYDYEGMLNNITTRRQLILQKCNVPQRNESSGGSTGVAMSDATGWSQAETAAAKQQMLLDSSKLEEVEIVLAAIRESSFVPQDSDLRKLTIADVEPNIKRQKTYEMTTKVNAMATLLSHGFRGDYVLNGISFFDDPNEVWEGSKELIEKYQSSIFDKTETSTKNAGEGGEGEKQPDSERTMGDLSDQIENSPMIDKSMVDK</sequence>
<dbReference type="InterPro" id="IPR021145">
    <property type="entry name" value="Portal_protein_SPP1_Gp6-like"/>
</dbReference>
<evidence type="ECO:0000313" key="2">
    <source>
        <dbReference type="EMBL" id="DAE30067.1"/>
    </source>
</evidence>
<feature type="compositionally biased region" description="Basic and acidic residues" evidence="1">
    <location>
        <begin position="496"/>
        <end position="507"/>
    </location>
</feature>
<dbReference type="Pfam" id="PF05133">
    <property type="entry name" value="SPP1_portal"/>
    <property type="match status" value="1"/>
</dbReference>
<dbReference type="EMBL" id="BK059102">
    <property type="protein sequence ID" value="DAE30067.1"/>
    <property type="molecule type" value="Genomic_DNA"/>
</dbReference>
<accession>A0A8S5RFY0</accession>
<reference evidence="2" key="1">
    <citation type="journal article" date="2021" name="Proc. Natl. Acad. Sci. U.S.A.">
        <title>A Catalog of Tens of Thousands of Viruses from Human Metagenomes Reveals Hidden Associations with Chronic Diseases.</title>
        <authorList>
            <person name="Tisza M.J."/>
            <person name="Buck C.B."/>
        </authorList>
    </citation>
    <scope>NUCLEOTIDE SEQUENCE</scope>
    <source>
        <strain evidence="2">CtQmo6</strain>
    </source>
</reference>
<name>A0A8S5RFY0_9VIRU</name>
<feature type="region of interest" description="Disordered" evidence="1">
    <location>
        <begin position="483"/>
        <end position="527"/>
    </location>
</feature>
<proteinExistence type="predicted"/>
<organism evidence="2">
    <name type="scientific">virus sp. ctQmo6</name>
    <dbReference type="NCBI Taxonomy" id="2827990"/>
    <lineage>
        <taxon>Viruses</taxon>
    </lineage>
</organism>
<protein>
    <submittedName>
        <fullName evidence="2">Portal</fullName>
    </submittedName>
</protein>
<evidence type="ECO:0000256" key="1">
    <source>
        <dbReference type="SAM" id="MobiDB-lite"/>
    </source>
</evidence>